<evidence type="ECO:0000313" key="1">
    <source>
        <dbReference type="EMBL" id="KAF4439176.1"/>
    </source>
</evidence>
<dbReference type="Proteomes" id="UP000605986">
    <property type="component" value="Unassembled WGS sequence"/>
</dbReference>
<accession>A0A8H4JWD0</accession>
<sequence>MPNLTIAVQPPSRAQVSTILYPPLVAELTFRGSTPGYSFFAMAVLITRNGDIMEGGLSGTASVTGVDLTAEVRSSRTTIYFPFTDLAILYEGAYKIMVDVYKAADDNPDECIHQEQAKTSRVTVVNGPVPAVSTVSVSEHNIIQTLQSVGVAIP</sequence>
<proteinExistence type="predicted"/>
<keyword evidence="2" id="KW-1185">Reference proteome</keyword>
<dbReference type="AlphaFoldDB" id="A0A8H4JWD0"/>
<evidence type="ECO:0008006" key="3">
    <source>
        <dbReference type="Google" id="ProtNLM"/>
    </source>
</evidence>
<evidence type="ECO:0000313" key="2">
    <source>
        <dbReference type="Proteomes" id="UP000605986"/>
    </source>
</evidence>
<dbReference type="InterPro" id="IPR038491">
    <property type="entry name" value="Velvet_dom_sf"/>
</dbReference>
<organism evidence="1 2">
    <name type="scientific">Fusarium austroafricanum</name>
    <dbReference type="NCBI Taxonomy" id="2364996"/>
    <lineage>
        <taxon>Eukaryota</taxon>
        <taxon>Fungi</taxon>
        <taxon>Dikarya</taxon>
        <taxon>Ascomycota</taxon>
        <taxon>Pezizomycotina</taxon>
        <taxon>Sordariomycetes</taxon>
        <taxon>Hypocreomycetidae</taxon>
        <taxon>Hypocreales</taxon>
        <taxon>Nectriaceae</taxon>
        <taxon>Fusarium</taxon>
        <taxon>Fusarium concolor species complex</taxon>
    </lineage>
</organism>
<name>A0A8H4JWD0_9HYPO</name>
<dbReference type="Gene3D" id="2.60.40.3960">
    <property type="entry name" value="Velvet domain"/>
    <property type="match status" value="1"/>
</dbReference>
<dbReference type="OrthoDB" id="5399926at2759"/>
<reference evidence="1" key="1">
    <citation type="submission" date="2020-01" db="EMBL/GenBank/DDBJ databases">
        <title>Identification and distribution of gene clusters putatively required for synthesis of sphingolipid metabolism inhibitors in phylogenetically diverse species of the filamentous fungus Fusarium.</title>
        <authorList>
            <person name="Kim H.-S."/>
            <person name="Busman M."/>
            <person name="Brown D.W."/>
            <person name="Divon H."/>
            <person name="Uhlig S."/>
            <person name="Proctor R.H."/>
        </authorList>
    </citation>
    <scope>NUCLEOTIDE SEQUENCE</scope>
    <source>
        <strain evidence="1">NRRL 53441</strain>
    </source>
</reference>
<protein>
    <recommendedName>
        <fullName evidence="3">Velvet domain-containing protein</fullName>
    </recommendedName>
</protein>
<dbReference type="EMBL" id="JAADJG010000697">
    <property type="protein sequence ID" value="KAF4439176.1"/>
    <property type="molecule type" value="Genomic_DNA"/>
</dbReference>
<comment type="caution">
    <text evidence="1">The sequence shown here is derived from an EMBL/GenBank/DDBJ whole genome shotgun (WGS) entry which is preliminary data.</text>
</comment>
<gene>
    <name evidence="1" type="ORF">F53441_12651</name>
</gene>